<accession>A0A644XW86</accession>
<dbReference type="AlphaFoldDB" id="A0A644XW86"/>
<protein>
    <recommendedName>
        <fullName evidence="2">DUF4292 domain-containing protein</fullName>
    </recommendedName>
</protein>
<dbReference type="Pfam" id="PF14125">
    <property type="entry name" value="DUF4292"/>
    <property type="match status" value="1"/>
</dbReference>
<evidence type="ECO:0000313" key="1">
    <source>
        <dbReference type="EMBL" id="MPM20359.1"/>
    </source>
</evidence>
<proteinExistence type="predicted"/>
<sequence length="279" mass="32409">MSKFLLPVLVILTVFFLSCRTGRETKREIKETVKKDTGVEHIFSKMKDAQFDFRTINVKFQAKVESEKNNMSFGGSMRIIKDRTIWISMSAVVGIEAFRVNITTDSVMMINRLNKTFFKGDYQLINDLLKTPFDFDMLQALVTGNDFSYYENNIFKIGEDDHAYKISTPGRKKLKNYVANQSDMERVLVQDMWISPENYKIVRQQIKEITKENSKLVVDYSAFVDIDGQMLAHQIDVSVEADQKMKVKIDFEKVTVDDEITVPFVIPENYVPMDQKQKK</sequence>
<evidence type="ECO:0008006" key="2">
    <source>
        <dbReference type="Google" id="ProtNLM"/>
    </source>
</evidence>
<dbReference type="PROSITE" id="PS51257">
    <property type="entry name" value="PROKAR_LIPOPROTEIN"/>
    <property type="match status" value="1"/>
</dbReference>
<reference evidence="1" key="1">
    <citation type="submission" date="2019-08" db="EMBL/GenBank/DDBJ databases">
        <authorList>
            <person name="Kucharzyk K."/>
            <person name="Murdoch R.W."/>
            <person name="Higgins S."/>
            <person name="Loffler F."/>
        </authorList>
    </citation>
    <scope>NUCLEOTIDE SEQUENCE</scope>
</reference>
<organism evidence="1">
    <name type="scientific">bioreactor metagenome</name>
    <dbReference type="NCBI Taxonomy" id="1076179"/>
    <lineage>
        <taxon>unclassified sequences</taxon>
        <taxon>metagenomes</taxon>
        <taxon>ecological metagenomes</taxon>
    </lineage>
</organism>
<gene>
    <name evidence="1" type="ORF">SDC9_66788</name>
</gene>
<comment type="caution">
    <text evidence="1">The sequence shown here is derived from an EMBL/GenBank/DDBJ whole genome shotgun (WGS) entry which is preliminary data.</text>
</comment>
<dbReference type="EMBL" id="VSSQ01003364">
    <property type="protein sequence ID" value="MPM20359.1"/>
    <property type="molecule type" value="Genomic_DNA"/>
</dbReference>
<dbReference type="InterPro" id="IPR025634">
    <property type="entry name" value="DUF4292"/>
</dbReference>
<name>A0A644XW86_9ZZZZ</name>
<dbReference type="Gene3D" id="2.50.20.10">
    <property type="entry name" value="Lipoprotein localisation LolA/LolB/LppX"/>
    <property type="match status" value="1"/>
</dbReference>